<sequence>MRELVDRIRVEGRHVGGGIVKLDSFLNHQVDPELTRRIGEEFQCRFEEAGVSAVTRVVTAEASGIAVALSTAMAFGAKLIFARKSQSRVMTGTYFVAEAISRTRGIRSDLMIDRRFLTEADQILIVDDFLATGSTLLALCQLVAESGATLAGIGCVVEKPQEEGR</sequence>
<proteinExistence type="predicted"/>
<dbReference type="PANTHER" id="PTHR43864">
    <property type="entry name" value="HYPOXANTHINE/GUANINE PHOSPHORIBOSYLTRANSFERASE"/>
    <property type="match status" value="1"/>
</dbReference>
<dbReference type="SUPFAM" id="SSF53271">
    <property type="entry name" value="PRTase-like"/>
    <property type="match status" value="1"/>
</dbReference>
<dbReference type="GO" id="GO:0016763">
    <property type="term" value="F:pentosyltransferase activity"/>
    <property type="evidence" value="ECO:0007669"/>
    <property type="project" value="InterPro"/>
</dbReference>
<dbReference type="EMBL" id="UINC01019618">
    <property type="protein sequence ID" value="SVA83163.1"/>
    <property type="molecule type" value="Genomic_DNA"/>
</dbReference>
<dbReference type="Pfam" id="PF00156">
    <property type="entry name" value="Pribosyltran"/>
    <property type="match status" value="1"/>
</dbReference>
<evidence type="ECO:0000259" key="5">
    <source>
        <dbReference type="Pfam" id="PF00156"/>
    </source>
</evidence>
<evidence type="ECO:0000256" key="2">
    <source>
        <dbReference type="ARBA" id="ARBA00022676"/>
    </source>
</evidence>
<reference evidence="6" key="1">
    <citation type="submission" date="2018-05" db="EMBL/GenBank/DDBJ databases">
        <authorList>
            <person name="Lanie J.A."/>
            <person name="Ng W.-L."/>
            <person name="Kazmierczak K.M."/>
            <person name="Andrzejewski T.M."/>
            <person name="Davidsen T.M."/>
            <person name="Wayne K.J."/>
            <person name="Tettelin H."/>
            <person name="Glass J.I."/>
            <person name="Rusch D."/>
            <person name="Podicherti R."/>
            <person name="Tsui H.-C.T."/>
            <person name="Winkler M.E."/>
        </authorList>
    </citation>
    <scope>NUCLEOTIDE SEQUENCE</scope>
</reference>
<keyword evidence="2" id="KW-0328">Glycosyltransferase</keyword>
<feature type="domain" description="Phosphoribosyltransferase" evidence="5">
    <location>
        <begin position="57"/>
        <end position="163"/>
    </location>
</feature>
<feature type="non-terminal residue" evidence="6">
    <location>
        <position position="165"/>
    </location>
</feature>
<dbReference type="InterPro" id="IPR050118">
    <property type="entry name" value="Pur/Pyrimidine_PRTase"/>
</dbReference>
<evidence type="ECO:0000256" key="3">
    <source>
        <dbReference type="ARBA" id="ARBA00022679"/>
    </source>
</evidence>
<dbReference type="InterPro" id="IPR010079">
    <property type="entry name" value="Xanthine_PRibTrfase"/>
</dbReference>
<dbReference type="Gene3D" id="3.40.50.2020">
    <property type="match status" value="1"/>
</dbReference>
<dbReference type="NCBIfam" id="TIGR01744">
    <property type="entry name" value="XPRTase"/>
    <property type="match status" value="1"/>
</dbReference>
<dbReference type="NCBIfam" id="NF006671">
    <property type="entry name" value="PRK09219.1"/>
    <property type="match status" value="1"/>
</dbReference>
<dbReference type="InterPro" id="IPR000836">
    <property type="entry name" value="PRTase_dom"/>
</dbReference>
<gene>
    <name evidence="6" type="ORF">METZ01_LOCUS136017</name>
</gene>
<keyword evidence="3" id="KW-0808">Transferase</keyword>
<dbReference type="PANTHER" id="PTHR43864:SF1">
    <property type="entry name" value="XANTHINE PHOSPHORIBOSYLTRANSFERASE"/>
    <property type="match status" value="1"/>
</dbReference>
<dbReference type="CDD" id="cd06223">
    <property type="entry name" value="PRTases_typeI"/>
    <property type="match status" value="1"/>
</dbReference>
<accession>A0A381Z2W3</accession>
<organism evidence="6">
    <name type="scientific">marine metagenome</name>
    <dbReference type="NCBI Taxonomy" id="408172"/>
    <lineage>
        <taxon>unclassified sequences</taxon>
        <taxon>metagenomes</taxon>
        <taxon>ecological metagenomes</taxon>
    </lineage>
</organism>
<keyword evidence="1" id="KW-0963">Cytoplasm</keyword>
<name>A0A381Z2W3_9ZZZZ</name>
<evidence type="ECO:0000256" key="4">
    <source>
        <dbReference type="ARBA" id="ARBA00022726"/>
    </source>
</evidence>
<dbReference type="GO" id="GO:0006166">
    <property type="term" value="P:purine ribonucleoside salvage"/>
    <property type="evidence" value="ECO:0007669"/>
    <property type="project" value="UniProtKB-KW"/>
</dbReference>
<dbReference type="AlphaFoldDB" id="A0A381Z2W3"/>
<evidence type="ECO:0000313" key="6">
    <source>
        <dbReference type="EMBL" id="SVA83163.1"/>
    </source>
</evidence>
<evidence type="ECO:0000256" key="1">
    <source>
        <dbReference type="ARBA" id="ARBA00022490"/>
    </source>
</evidence>
<protein>
    <recommendedName>
        <fullName evidence="5">Phosphoribosyltransferase domain-containing protein</fullName>
    </recommendedName>
</protein>
<keyword evidence="4" id="KW-0660">Purine salvage</keyword>
<dbReference type="InterPro" id="IPR029057">
    <property type="entry name" value="PRTase-like"/>
</dbReference>
<dbReference type="GO" id="GO:0046110">
    <property type="term" value="P:xanthine metabolic process"/>
    <property type="evidence" value="ECO:0007669"/>
    <property type="project" value="InterPro"/>
</dbReference>